<dbReference type="SUPFAM" id="SSF56059">
    <property type="entry name" value="Glutathione synthetase ATP-binding domain-like"/>
    <property type="match status" value="1"/>
</dbReference>
<proteinExistence type="predicted"/>
<keyword evidence="1" id="KW-0436">Ligase</keyword>
<dbReference type="Gene3D" id="3.30.470.20">
    <property type="entry name" value="ATP-grasp fold, B domain"/>
    <property type="match status" value="1"/>
</dbReference>
<keyword evidence="3 4" id="KW-0067">ATP-binding</keyword>
<dbReference type="OrthoDB" id="434648at2759"/>
<evidence type="ECO:0000256" key="4">
    <source>
        <dbReference type="PROSITE-ProRule" id="PRU00409"/>
    </source>
</evidence>
<organism evidence="7 8">
    <name type="scientific">Triparma laevis f. longispina</name>
    <dbReference type="NCBI Taxonomy" id="1714387"/>
    <lineage>
        <taxon>Eukaryota</taxon>
        <taxon>Sar</taxon>
        <taxon>Stramenopiles</taxon>
        <taxon>Ochrophyta</taxon>
        <taxon>Bolidophyceae</taxon>
        <taxon>Parmales</taxon>
        <taxon>Triparmaceae</taxon>
        <taxon>Triparma</taxon>
    </lineage>
</organism>
<dbReference type="Proteomes" id="UP001165122">
    <property type="component" value="Unassembled WGS sequence"/>
</dbReference>
<feature type="signal peptide" evidence="5">
    <location>
        <begin position="1"/>
        <end position="27"/>
    </location>
</feature>
<dbReference type="PANTHER" id="PTHR43585:SF2">
    <property type="entry name" value="ATP-GRASP ENZYME FSQD"/>
    <property type="match status" value="1"/>
</dbReference>
<dbReference type="PANTHER" id="PTHR43585">
    <property type="entry name" value="FUMIPYRROLE BIOSYNTHESIS PROTEIN C"/>
    <property type="match status" value="1"/>
</dbReference>
<evidence type="ECO:0000256" key="3">
    <source>
        <dbReference type="ARBA" id="ARBA00022840"/>
    </source>
</evidence>
<dbReference type="GO" id="GO:0016874">
    <property type="term" value="F:ligase activity"/>
    <property type="evidence" value="ECO:0007669"/>
    <property type="project" value="UniProtKB-KW"/>
</dbReference>
<dbReference type="EMBL" id="BRXW01000245">
    <property type="protein sequence ID" value="GMI16180.1"/>
    <property type="molecule type" value="Genomic_DNA"/>
</dbReference>
<feature type="chain" id="PRO_5040956975" description="ATP-grasp domain-containing protein" evidence="5">
    <location>
        <begin position="28"/>
        <end position="480"/>
    </location>
</feature>
<comment type="caution">
    <text evidence="7">The sequence shown here is derived from an EMBL/GenBank/DDBJ whole genome shotgun (WGS) entry which is preliminary data.</text>
</comment>
<evidence type="ECO:0000256" key="5">
    <source>
        <dbReference type="SAM" id="SignalP"/>
    </source>
</evidence>
<evidence type="ECO:0000256" key="2">
    <source>
        <dbReference type="ARBA" id="ARBA00022741"/>
    </source>
</evidence>
<accession>A0A9W7FQE0</accession>
<evidence type="ECO:0000256" key="1">
    <source>
        <dbReference type="ARBA" id="ARBA00022598"/>
    </source>
</evidence>
<dbReference type="PROSITE" id="PS50975">
    <property type="entry name" value="ATP_GRASP"/>
    <property type="match status" value="1"/>
</dbReference>
<name>A0A9W7FQE0_9STRA</name>
<protein>
    <recommendedName>
        <fullName evidence="6">ATP-grasp domain-containing protein</fullName>
    </recommendedName>
</protein>
<evidence type="ECO:0000313" key="7">
    <source>
        <dbReference type="EMBL" id="GMI16180.1"/>
    </source>
</evidence>
<keyword evidence="2 4" id="KW-0547">Nucleotide-binding</keyword>
<dbReference type="Pfam" id="PF13535">
    <property type="entry name" value="ATP-grasp_4"/>
    <property type="match status" value="1"/>
</dbReference>
<dbReference type="InterPro" id="IPR052032">
    <property type="entry name" value="ATP-dep_AA_Ligase"/>
</dbReference>
<gene>
    <name evidence="7" type="ORF">TrLO_g5345</name>
</gene>
<reference evidence="8" key="1">
    <citation type="journal article" date="2023" name="Commun. Biol.">
        <title>Genome analysis of Parmales, the sister group of diatoms, reveals the evolutionary specialization of diatoms from phago-mixotrophs to photoautotrophs.</title>
        <authorList>
            <person name="Ban H."/>
            <person name="Sato S."/>
            <person name="Yoshikawa S."/>
            <person name="Yamada K."/>
            <person name="Nakamura Y."/>
            <person name="Ichinomiya M."/>
            <person name="Sato N."/>
            <person name="Blanc-Mathieu R."/>
            <person name="Endo H."/>
            <person name="Kuwata A."/>
            <person name="Ogata H."/>
        </authorList>
    </citation>
    <scope>NUCLEOTIDE SEQUENCE [LARGE SCALE GENOMIC DNA]</scope>
    <source>
        <strain evidence="8">NIES 3700</strain>
    </source>
</reference>
<dbReference type="GO" id="GO:0005524">
    <property type="term" value="F:ATP binding"/>
    <property type="evidence" value="ECO:0007669"/>
    <property type="project" value="UniProtKB-UniRule"/>
</dbReference>
<dbReference type="InterPro" id="IPR011761">
    <property type="entry name" value="ATP-grasp"/>
</dbReference>
<keyword evidence="5" id="KW-0732">Signal</keyword>
<dbReference type="AlphaFoldDB" id="A0A9W7FQE0"/>
<feature type="domain" description="ATP-grasp" evidence="6">
    <location>
        <begin position="157"/>
        <end position="354"/>
    </location>
</feature>
<evidence type="ECO:0000313" key="8">
    <source>
        <dbReference type="Proteomes" id="UP001165122"/>
    </source>
</evidence>
<keyword evidence="8" id="KW-1185">Reference proteome</keyword>
<evidence type="ECO:0000259" key="6">
    <source>
        <dbReference type="PROSITE" id="PS50975"/>
    </source>
</evidence>
<dbReference type="GO" id="GO:0046872">
    <property type="term" value="F:metal ion binding"/>
    <property type="evidence" value="ECO:0007669"/>
    <property type="project" value="InterPro"/>
</dbReference>
<sequence length="480" mass="53669">MLIFPLLLVLPFLLHLHPSIIFPPSDSDPPTKAPQAPTTAIILVDPFSELHSQFIRSNLLSQNIAVIEVLSPYIANGLNKDAKNADSDFDYLSMSPDVTNQTALASWVNSVESNGLKITSVICESDSGLSYAEVLSSLVSAKHNGIQEGRRNKYLMNEICKSNGINTVKQKLCTSVREALDSYNNFSSTVILKPELGVASENVYKCSTESEVESAAENILNANTWGSYRKKVDKFLVQEYVEGEEYVLDCVSKNGEHKCTAMWLYDKTEFKKYRGTRLVSCSEPERTKMADYIFSVLTALNVTYGMSHNEVKITKNGDVKLIEVNCRQHNANIAPLTSMCIGYNTLDVVVSAYVDGELFDSIPKYPILNRYGTIVHLQCTVEGRVKKLKGLEEIENLPSTAELDFFHDDFGIDCDVAVTESIRTDCGFVILINGDEAELERDYERICELMKTMIVVRRRKRDKVMEFLGPFFDGLVTGFG</sequence>